<organism evidence="1 2">
    <name type="scientific">Zizania palustris</name>
    <name type="common">Northern wild rice</name>
    <dbReference type="NCBI Taxonomy" id="103762"/>
    <lineage>
        <taxon>Eukaryota</taxon>
        <taxon>Viridiplantae</taxon>
        <taxon>Streptophyta</taxon>
        <taxon>Embryophyta</taxon>
        <taxon>Tracheophyta</taxon>
        <taxon>Spermatophyta</taxon>
        <taxon>Magnoliopsida</taxon>
        <taxon>Liliopsida</taxon>
        <taxon>Poales</taxon>
        <taxon>Poaceae</taxon>
        <taxon>BOP clade</taxon>
        <taxon>Oryzoideae</taxon>
        <taxon>Oryzeae</taxon>
        <taxon>Zizaniinae</taxon>
        <taxon>Zizania</taxon>
    </lineage>
</organism>
<comment type="caution">
    <text evidence="1">The sequence shown here is derived from an EMBL/GenBank/DDBJ whole genome shotgun (WGS) entry which is preliminary data.</text>
</comment>
<dbReference type="PANTHER" id="PTHR34573:SF1">
    <property type="entry name" value="VITAMIN K EPOXIDE REDUCTASE DOMAIN-CONTAINING PROTEIN"/>
    <property type="match status" value="1"/>
</dbReference>
<evidence type="ECO:0000313" key="1">
    <source>
        <dbReference type="EMBL" id="KAG8088588.1"/>
    </source>
</evidence>
<reference evidence="1" key="1">
    <citation type="journal article" date="2021" name="bioRxiv">
        <title>Whole Genome Assembly and Annotation of Northern Wild Rice, Zizania palustris L., Supports a Whole Genome Duplication in the Zizania Genus.</title>
        <authorList>
            <person name="Haas M."/>
            <person name="Kono T."/>
            <person name="Macchietto M."/>
            <person name="Millas R."/>
            <person name="McGilp L."/>
            <person name="Shao M."/>
            <person name="Duquette J."/>
            <person name="Hirsch C.N."/>
            <person name="Kimball J."/>
        </authorList>
    </citation>
    <scope>NUCLEOTIDE SEQUENCE</scope>
    <source>
        <tissue evidence="1">Fresh leaf tissue</tissue>
    </source>
</reference>
<reference evidence="1" key="2">
    <citation type="submission" date="2021-02" db="EMBL/GenBank/DDBJ databases">
        <authorList>
            <person name="Kimball J.A."/>
            <person name="Haas M.W."/>
            <person name="Macchietto M."/>
            <person name="Kono T."/>
            <person name="Duquette J."/>
            <person name="Shao M."/>
        </authorList>
    </citation>
    <scope>NUCLEOTIDE SEQUENCE</scope>
    <source>
        <tissue evidence="1">Fresh leaf tissue</tissue>
    </source>
</reference>
<gene>
    <name evidence="1" type="ORF">GUJ93_ZPchr0010g10291</name>
</gene>
<dbReference type="AlphaFoldDB" id="A0A8J6BRS6"/>
<dbReference type="Proteomes" id="UP000729402">
    <property type="component" value="Unassembled WGS sequence"/>
</dbReference>
<proteinExistence type="predicted"/>
<accession>A0A8J6BRS6</accession>
<dbReference type="PANTHER" id="PTHR34573">
    <property type="entry name" value="VKC DOMAIN-CONTAINING PROTEIN"/>
    <property type="match status" value="1"/>
</dbReference>
<evidence type="ECO:0000313" key="2">
    <source>
        <dbReference type="Proteomes" id="UP000729402"/>
    </source>
</evidence>
<dbReference type="EMBL" id="JAAALK010000082">
    <property type="protein sequence ID" value="KAG8088588.1"/>
    <property type="molecule type" value="Genomic_DNA"/>
</dbReference>
<sequence length="160" mass="18053">MSPSILWGISTSTWSAGVAGLGFLETSYLNYLKLTGSEAFCPVAGGGCGNILESNYSVSAYLNNGQWWKKISWHKLGTQLEVELEVILYINSTGTFKGPTRKKRSYIFIQILSRIFQQKRFPQMSGTRLSRVYKKHSKNTQTCMFVSVLVSWNVTTLFLM</sequence>
<keyword evidence="2" id="KW-1185">Reference proteome</keyword>
<protein>
    <submittedName>
        <fullName evidence="1">Uncharacterized protein</fullName>
    </submittedName>
</protein>
<name>A0A8J6BRS6_ZIZPA</name>
<dbReference type="OrthoDB" id="343052at2759"/>